<dbReference type="Pfam" id="PF00171">
    <property type="entry name" value="Aldedh"/>
    <property type="match status" value="1"/>
</dbReference>
<accession>A0A2N8UH80</accession>
<dbReference type="PROSITE" id="PS00687">
    <property type="entry name" value="ALDEHYDE_DEHYDR_GLU"/>
    <property type="match status" value="1"/>
</dbReference>
<dbReference type="InterPro" id="IPR015590">
    <property type="entry name" value="Aldehyde_DH_dom"/>
</dbReference>
<feature type="active site" evidence="4 5">
    <location>
        <position position="274"/>
    </location>
</feature>
<proteinExistence type="inferred from homology"/>
<dbReference type="Gene3D" id="3.40.309.10">
    <property type="entry name" value="Aldehyde Dehydrogenase, Chain A, domain 2"/>
    <property type="match status" value="1"/>
</dbReference>
<keyword evidence="2 3" id="KW-0560">Oxidoreductase</keyword>
<dbReference type="CDD" id="cd07105">
    <property type="entry name" value="ALDH_SaliADH"/>
    <property type="match status" value="1"/>
</dbReference>
<dbReference type="AlphaFoldDB" id="A0A2N8UH80"/>
<comment type="similarity">
    <text evidence="1 3 6">Belongs to the aldehyde dehydrogenase family.</text>
</comment>
<dbReference type="GO" id="GO:0004777">
    <property type="term" value="F:succinate-semialdehyde dehydrogenase (NAD+) activity"/>
    <property type="evidence" value="ECO:0007669"/>
    <property type="project" value="TreeGrafter"/>
</dbReference>
<evidence type="ECO:0000313" key="8">
    <source>
        <dbReference type="EMBL" id="SJX64307.1"/>
    </source>
</evidence>
<sequence length="515" mass="55059">MSSTTTTNGDTSHPNFVNQDPLPCIVDNAAFTPSNTYAVYRTDQPSSEKRDVTHHVHSISAADVARVVESSQAAFPGWKATPIARRREILLKACTLLTERVPEYAGNTMAETVLSRGMAGFELAILATGHLQAAAESMTHALKSEVLPPGDDGAMKIVKREPFGVVLGIAPWNAPFILGLRSVLYAIAAGNTAILKTSEYAPRVHLSVAQVLIDAGLPKGVLNVVHVDPQHTPEVTEALIAHPRVRKVNFTGSTRVGRIIAATAAKHLKPVVLELGGKAPLIVLEDADLDLAANGILFGGYLNSNQICMAVNNVLVHASVAEKLTQTLQALFSAHRDVFTAKLAQGMEDKHALRSLFTAASADRLKVLYQDATSKGAKVVVGEAGFDGALVQPIILSPVDNSMKIYTEETFGPVLSIITFTSPQQAVEIANTPEYGLAASIYTRDQALGLQLADQIDAGQVHINAQSVHDDPQMPHGGWKNSGYGRFNGVEGVREFTQTKGITCQKGAPTPFQYV</sequence>
<reference evidence="8 9" key="1">
    <citation type="submission" date="2017-02" db="EMBL/GenBank/DDBJ databases">
        <authorList>
            <person name="Peterson S.W."/>
        </authorList>
    </citation>
    <scope>NUCLEOTIDE SEQUENCE [LARGE SCALE GENOMIC DNA]</scope>
    <source>
        <strain evidence="8 9">SRS1_H2-8</strain>
    </source>
</reference>
<evidence type="ECO:0000256" key="5">
    <source>
        <dbReference type="PROSITE-ProRule" id="PRU10007"/>
    </source>
</evidence>
<dbReference type="GO" id="GO:0009450">
    <property type="term" value="P:gamma-aminobutyric acid catabolic process"/>
    <property type="evidence" value="ECO:0007669"/>
    <property type="project" value="TreeGrafter"/>
</dbReference>
<dbReference type="Gene3D" id="3.40.605.10">
    <property type="entry name" value="Aldehyde Dehydrogenase, Chain A, domain 1"/>
    <property type="match status" value="1"/>
</dbReference>
<dbReference type="PANTHER" id="PTHR43353">
    <property type="entry name" value="SUCCINATE-SEMIALDEHYDE DEHYDROGENASE, MITOCHONDRIAL"/>
    <property type="match status" value="1"/>
</dbReference>
<dbReference type="InterPro" id="IPR016161">
    <property type="entry name" value="Ald_DH/histidinol_DH"/>
</dbReference>
<feature type="domain" description="Aldehyde dehydrogenase" evidence="7">
    <location>
        <begin position="44"/>
        <end position="500"/>
    </location>
</feature>
<dbReference type="Proteomes" id="UP000239563">
    <property type="component" value="Chromosome XI"/>
</dbReference>
<dbReference type="InterPro" id="IPR016163">
    <property type="entry name" value="Ald_DH_C"/>
</dbReference>
<dbReference type="GO" id="GO:0006081">
    <property type="term" value="P:aldehyde metabolic process"/>
    <property type="evidence" value="ECO:0007669"/>
    <property type="project" value="InterPro"/>
</dbReference>
<evidence type="ECO:0000256" key="6">
    <source>
        <dbReference type="RuleBase" id="RU003345"/>
    </source>
</evidence>
<evidence type="ECO:0000256" key="4">
    <source>
        <dbReference type="PIRSR" id="PIRSR036492-1"/>
    </source>
</evidence>
<protein>
    <recommendedName>
        <fullName evidence="3">Aldehyde dehydrogenase</fullName>
    </recommendedName>
</protein>
<organism evidence="8 9">
    <name type="scientific">Sporisorium reilianum f. sp. reilianum</name>
    <dbReference type="NCBI Taxonomy" id="72559"/>
    <lineage>
        <taxon>Eukaryota</taxon>
        <taxon>Fungi</taxon>
        <taxon>Dikarya</taxon>
        <taxon>Basidiomycota</taxon>
        <taxon>Ustilaginomycotina</taxon>
        <taxon>Ustilaginomycetes</taxon>
        <taxon>Ustilaginales</taxon>
        <taxon>Ustilaginaceae</taxon>
        <taxon>Sporisorium</taxon>
    </lineage>
</organism>
<evidence type="ECO:0000256" key="1">
    <source>
        <dbReference type="ARBA" id="ARBA00009986"/>
    </source>
</evidence>
<gene>
    <name evidence="8" type="ORF">SRS1_14955</name>
</gene>
<feature type="active site" evidence="4">
    <location>
        <position position="308"/>
    </location>
</feature>
<dbReference type="EMBL" id="LT795064">
    <property type="protein sequence ID" value="SJX64307.1"/>
    <property type="molecule type" value="Genomic_DNA"/>
</dbReference>
<dbReference type="InterPro" id="IPR050740">
    <property type="entry name" value="Aldehyde_DH_Superfamily"/>
</dbReference>
<evidence type="ECO:0000256" key="3">
    <source>
        <dbReference type="PIRNR" id="PIRNR036492"/>
    </source>
</evidence>
<dbReference type="InterPro" id="IPR016162">
    <property type="entry name" value="Ald_DH_N"/>
</dbReference>
<dbReference type="PANTHER" id="PTHR43353:SF6">
    <property type="entry name" value="CYTOPLASMIC ALDEHYDE DEHYDROGENASE (EUROFUNG)"/>
    <property type="match status" value="1"/>
</dbReference>
<evidence type="ECO:0000313" key="9">
    <source>
        <dbReference type="Proteomes" id="UP000239563"/>
    </source>
</evidence>
<name>A0A2N8UH80_9BASI</name>
<dbReference type="SUPFAM" id="SSF53720">
    <property type="entry name" value="ALDH-like"/>
    <property type="match status" value="1"/>
</dbReference>
<evidence type="ECO:0000256" key="2">
    <source>
        <dbReference type="ARBA" id="ARBA00023002"/>
    </source>
</evidence>
<dbReference type="InterPro" id="IPR012394">
    <property type="entry name" value="Aldehyde_DH_NAD(P)"/>
</dbReference>
<dbReference type="InterPro" id="IPR029510">
    <property type="entry name" value="Ald_DH_CS_GLU"/>
</dbReference>
<dbReference type="PIRSF" id="PIRSF036492">
    <property type="entry name" value="ALDH"/>
    <property type="match status" value="1"/>
</dbReference>
<evidence type="ECO:0000259" key="7">
    <source>
        <dbReference type="Pfam" id="PF00171"/>
    </source>
</evidence>